<dbReference type="Pfam" id="PF10257">
    <property type="entry name" value="RAI16-like"/>
    <property type="match status" value="1"/>
</dbReference>
<evidence type="ECO:0000256" key="2">
    <source>
        <dbReference type="SAM" id="MobiDB-lite"/>
    </source>
</evidence>
<feature type="compositionally biased region" description="Low complexity" evidence="2">
    <location>
        <begin position="1576"/>
        <end position="1592"/>
    </location>
</feature>
<dbReference type="PANTHER" id="PTHR21705:SF11">
    <property type="entry name" value="FHIP FAMILY PROTEIN CG3558"/>
    <property type="match status" value="1"/>
</dbReference>
<dbReference type="InterPro" id="IPR019384">
    <property type="entry name" value="FHIP"/>
</dbReference>
<sequence length="1736" mass="195500">MCRKGGSPSKSLVFEMALSLCVFETLFQWNFVFTGADLEAYKVRELQFYDSLIGNNGELYLSHEGFVIPFMATMHHCSIRSCLLVERALVRLLNTVCAILSAQFKSETVQNAVIHNNSGGNNNKDSNSIPAPARCADGLLLFRRMCMGVVDLSRIATDLNTNNNSSTKNLLNINLERCNSNPGLLSLKPMESIDWAMCLESSKLDTNSEFTASFTYDYDESHSSYRNDNIGLPTIDSICDLLAPYLFRDGDLGWQARDSLLLIAAYSLRDEEFSHSIAKYSSICAVIATGLGMLYTALPHRLVNNNSPETWPILIRTLHTNQEASARFTEFLGALDFCRSLLEIAHPLIQSCLLHCIHTIFFVSVIGRALTQRAAEDVITATVYLEQYIIHTVGSSLLPILLRFLLMKLPSHILLDSSSQVKYSAFEGSNNDDNNNQYGSTECSLASRISVNDVTSSEFFGESTENNLHKGESDNNNDSQHPNSVSSITYMDLIIARIHQCNSLLGITTLSLMNTIIDLHCEDIMFVLVLKHLISVRDDLFSIGWTWPDASSFTNTSTKILDLSSTTYNQSSAGYYPASNDYVINRVTGKEKIINDTSQPHRHHRSVPNHSHSVSTICGSVCSEAVAQLDIDDIENNSSGATTRQEVPNSEGLEALNTKSPSIAMHLDNLPVGGQFLASHLLIPHAELTANSLIMNNYRNDLQLDDNDDVNNNGSASHLSDFSQQTTIKVSSNLSLSPSSSSSSPTNNNSNNSSPVLVNSPNPMLDWLSYTSWAHQTIKIRKHACKTWQLTFDAVQPTIEQINILNENLKNIQMIEKEFSTCYQKTRKFSECDCRLGLDPYKTYTEYKCFINRNCCTNLEVKMKENELHAKALCTAAKKLNIETDLVLDGSENLDECQTTITEDNDELSSREKHLLDKGIHMNSSNNLLKNPMTTSSSVDRHLCSILRNSKLPPLYSNECLNHDNYHHMKSDDKTSIKSWYCLSFLDSADICDQLMANKSENIYPVQNDTTNLEKSNLNISHEFNEYSRTNQSEGNQDKPQDNSFIQQNESDFNEVNSTDDSYENHSYELNKFIEELETMPPESLPMDFNNSQELSTGHAISRTIENVIIPKYGSLSCLNSYTNEAYQYFDTLLKRLKSRSLHELTMEFNNNNNNSNDFQGKLYDVPLITTSFSRKTSTPKLENNESFNDEHLIYHSNTNVNATHETFGGLSKNKLIDSNNQCRHHHRLDYREIGFTHGSLSNLIQTRSNDSSSDENNDCNSPCSLKAMTIDEKINDLNRINNENYSFNCVKHSTLLSSPFKVAILSSKKRLSTSTVSSTTSSAYLETIQHLSQNTYKESLVYNANLLNVNNSVNDTCYLSTTTSTQEKGIDSHTTDPNLGPFLTTLLNRLENFTNNCFYANLYLTNLVSSLASYPIPLLRAMIFLSNTSELSQYIMNNSECNTKFRALHNDILCYLPYNILRSIKQQIDVFAALYTRQVKHFGLLETLNGYTFNELKQEARRYLNYEIIDPSKLLPVNMSSVSEFGSIKKKEKDSNTSHKESKYLPTGKPDISPMMNSNNRPYFRKWFGLSSKANSKNTNSNSTANNPTTNRSGITVHRNNRKTNKSRKSSSSNILNPKDLLDFSKILQKPMTEFTFPTNFGVTQQLNNYVSAHGDKNNTGSISGGHIQRQRRSFRLSTKKTSLDSHKNKGGAWIDEENLLLDVSRIQRMVLCAVIFEDFCKELAAICTEHSIQW</sequence>
<feature type="compositionally biased region" description="Basic residues" evidence="2">
    <location>
        <begin position="1670"/>
        <end position="1680"/>
    </location>
</feature>
<dbReference type="Pfam" id="PF19311">
    <property type="entry name" value="KELAA"/>
    <property type="match status" value="1"/>
</dbReference>
<dbReference type="InterPro" id="IPR045668">
    <property type="entry name" value="FHIP_KELAA_motif"/>
</dbReference>
<feature type="domain" description="FHF complex subunit HOOK-interacting protein C-terminal" evidence="3">
    <location>
        <begin position="1381"/>
        <end position="1471"/>
    </location>
</feature>
<keyword evidence="4" id="KW-1185">Reference proteome</keyword>
<evidence type="ECO:0000313" key="4">
    <source>
        <dbReference type="Proteomes" id="UP000050795"/>
    </source>
</evidence>
<feature type="region of interest" description="Disordered" evidence="2">
    <location>
        <begin position="1528"/>
        <end position="1559"/>
    </location>
</feature>
<dbReference type="Pfam" id="PF19314">
    <property type="entry name" value="DUF5917"/>
    <property type="match status" value="1"/>
</dbReference>
<accession>A0AA85IPH2</accession>
<feature type="compositionally biased region" description="Basic residues" evidence="2">
    <location>
        <begin position="1600"/>
        <end position="1610"/>
    </location>
</feature>
<feature type="region of interest" description="Disordered" evidence="2">
    <location>
        <begin position="733"/>
        <end position="756"/>
    </location>
</feature>
<dbReference type="Proteomes" id="UP000050795">
    <property type="component" value="Unassembled WGS sequence"/>
</dbReference>
<dbReference type="WBParaSite" id="TREG1_102390.2">
    <property type="protein sequence ID" value="TREG1_102390.2"/>
    <property type="gene ID" value="TREG1_102390"/>
</dbReference>
<organism evidence="4 5">
    <name type="scientific">Trichobilharzia regenti</name>
    <name type="common">Nasal bird schistosome</name>
    <dbReference type="NCBI Taxonomy" id="157069"/>
    <lineage>
        <taxon>Eukaryota</taxon>
        <taxon>Metazoa</taxon>
        <taxon>Spiralia</taxon>
        <taxon>Lophotrochozoa</taxon>
        <taxon>Platyhelminthes</taxon>
        <taxon>Trematoda</taxon>
        <taxon>Digenea</taxon>
        <taxon>Strigeidida</taxon>
        <taxon>Schistosomatoidea</taxon>
        <taxon>Schistosomatidae</taxon>
        <taxon>Trichobilharzia</taxon>
    </lineage>
</organism>
<evidence type="ECO:0000256" key="1">
    <source>
        <dbReference type="ARBA" id="ARBA00024336"/>
    </source>
</evidence>
<proteinExistence type="inferred from homology"/>
<dbReference type="PANTHER" id="PTHR21705">
    <property type="entry name" value="RAI16 PROTEIN-RELATED"/>
    <property type="match status" value="1"/>
</dbReference>
<evidence type="ECO:0000313" key="5">
    <source>
        <dbReference type="WBParaSite" id="TREG1_102390.2"/>
    </source>
</evidence>
<evidence type="ECO:0000259" key="3">
    <source>
        <dbReference type="Pfam" id="PF19314"/>
    </source>
</evidence>
<name>A0AA85IPH2_TRIRE</name>
<comment type="similarity">
    <text evidence="1">Belongs to the FHIP family.</text>
</comment>
<protein>
    <recommendedName>
        <fullName evidence="3">FHF complex subunit HOOK-interacting protein C-terminal domain-containing protein</fullName>
    </recommendedName>
</protein>
<reference evidence="4" key="1">
    <citation type="submission" date="2022-06" db="EMBL/GenBank/DDBJ databases">
        <authorList>
            <person name="Berger JAMES D."/>
            <person name="Berger JAMES D."/>
        </authorList>
    </citation>
    <scope>NUCLEOTIDE SEQUENCE [LARGE SCALE GENOMIC DNA]</scope>
</reference>
<feature type="compositionally biased region" description="Basic and acidic residues" evidence="2">
    <location>
        <begin position="1528"/>
        <end position="1544"/>
    </location>
</feature>
<dbReference type="InterPro" id="IPR045669">
    <property type="entry name" value="FHIP_C"/>
</dbReference>
<reference evidence="5" key="2">
    <citation type="submission" date="2023-11" db="UniProtKB">
        <authorList>
            <consortium name="WormBaseParasite"/>
        </authorList>
    </citation>
    <scope>IDENTIFICATION</scope>
</reference>
<feature type="region of interest" description="Disordered" evidence="2">
    <location>
        <begin position="1576"/>
        <end position="1618"/>
    </location>
</feature>
<feature type="region of interest" description="Disordered" evidence="2">
    <location>
        <begin position="1661"/>
        <end position="1685"/>
    </location>
</feature>